<comment type="subunit">
    <text evidence="3">Part of the 50S ribosomal subunit.</text>
</comment>
<dbReference type="RefSeq" id="WP_215999872.1">
    <property type="nucleotide sequence ID" value="NZ_JBHRYN010000008.1"/>
</dbReference>
<keyword evidence="3" id="KW-0694">RNA-binding</keyword>
<dbReference type="EMBL" id="JBHRYN010000008">
    <property type="protein sequence ID" value="MFC3701153.1"/>
    <property type="molecule type" value="Genomic_DNA"/>
</dbReference>
<comment type="caution">
    <text evidence="4">The sequence shown here is derived from an EMBL/GenBank/DDBJ whole genome shotgun (WGS) entry which is preliminary data.</text>
</comment>
<comment type="cofactor">
    <cofactor evidence="3">
        <name>Zn(2+)</name>
        <dbReference type="ChEBI" id="CHEBI:29105"/>
    </cofactor>
    <text evidence="3">Binds 1 zinc ion per subunit.</text>
</comment>
<dbReference type="GO" id="GO:0005840">
    <property type="term" value="C:ribosome"/>
    <property type="evidence" value="ECO:0007669"/>
    <property type="project" value="UniProtKB-KW"/>
</dbReference>
<feature type="binding site" evidence="3">
    <location>
        <position position="16"/>
    </location>
    <ligand>
        <name>Zn(2+)</name>
        <dbReference type="ChEBI" id="CHEBI:29105"/>
    </ligand>
</feature>
<keyword evidence="3" id="KW-0687">Ribonucleoprotein</keyword>
<dbReference type="InterPro" id="IPR027491">
    <property type="entry name" value="Ribosomal_bL31_A"/>
</dbReference>
<dbReference type="NCBIfam" id="TIGR00105">
    <property type="entry name" value="L31"/>
    <property type="match status" value="1"/>
</dbReference>
<dbReference type="Proteomes" id="UP001595710">
    <property type="component" value="Unassembled WGS sequence"/>
</dbReference>
<reference evidence="5" key="1">
    <citation type="journal article" date="2019" name="Int. J. Syst. Evol. Microbiol.">
        <title>The Global Catalogue of Microorganisms (GCM) 10K type strain sequencing project: providing services to taxonomists for standard genome sequencing and annotation.</title>
        <authorList>
            <consortium name="The Broad Institute Genomics Platform"/>
            <consortium name="The Broad Institute Genome Sequencing Center for Infectious Disease"/>
            <person name="Wu L."/>
            <person name="Ma J."/>
        </authorList>
    </citation>
    <scope>NUCLEOTIDE SEQUENCE [LARGE SCALE GENOMIC DNA]</scope>
    <source>
        <strain evidence="5">CECT 8288</strain>
    </source>
</reference>
<keyword evidence="3 4" id="KW-0689">Ribosomal protein</keyword>
<dbReference type="PANTHER" id="PTHR33280:SF6">
    <property type="entry name" value="LARGE RIBOSOMAL SUBUNIT PROTEIN BL31A"/>
    <property type="match status" value="1"/>
</dbReference>
<evidence type="ECO:0000256" key="3">
    <source>
        <dbReference type="HAMAP-Rule" id="MF_00501"/>
    </source>
</evidence>
<proteinExistence type="inferred from homology"/>
<dbReference type="InterPro" id="IPR002150">
    <property type="entry name" value="Ribosomal_bL31"/>
</dbReference>
<dbReference type="PROSITE" id="PS01143">
    <property type="entry name" value="RIBOSOMAL_L31"/>
    <property type="match status" value="1"/>
</dbReference>
<gene>
    <name evidence="3 4" type="primary">rpmE</name>
    <name evidence="4" type="ORF">ACFOND_05805</name>
</gene>
<dbReference type="Pfam" id="PF01197">
    <property type="entry name" value="Ribosomal_L31"/>
    <property type="match status" value="1"/>
</dbReference>
<accession>A0ABV7WPH4</accession>
<keyword evidence="3" id="KW-0862">Zinc</keyword>
<dbReference type="HAMAP" id="MF_00501">
    <property type="entry name" value="Ribosomal_bL31_1"/>
    <property type="match status" value="1"/>
</dbReference>
<feature type="binding site" evidence="3">
    <location>
        <position position="40"/>
    </location>
    <ligand>
        <name>Zn(2+)</name>
        <dbReference type="ChEBI" id="CHEBI:29105"/>
    </ligand>
</feature>
<keyword evidence="3" id="KW-0699">rRNA-binding</keyword>
<dbReference type="NCBIfam" id="NF000612">
    <property type="entry name" value="PRK00019.1"/>
    <property type="match status" value="1"/>
</dbReference>
<evidence type="ECO:0000313" key="5">
    <source>
        <dbReference type="Proteomes" id="UP001595710"/>
    </source>
</evidence>
<protein>
    <recommendedName>
        <fullName evidence="2 3">Large ribosomal subunit protein bL31</fullName>
    </recommendedName>
</protein>
<keyword evidence="5" id="KW-1185">Reference proteome</keyword>
<comment type="similarity">
    <text evidence="1 3">Belongs to the bacterial ribosomal protein bL31 family. Type A subfamily.</text>
</comment>
<name>A0ABV7WPH4_9GAMM</name>
<comment type="function">
    <text evidence="3">Binds the 23S rRNA.</text>
</comment>
<feature type="binding site" evidence="3">
    <location>
        <position position="37"/>
    </location>
    <ligand>
        <name>Zn(2+)</name>
        <dbReference type="ChEBI" id="CHEBI:29105"/>
    </ligand>
</feature>
<evidence type="ECO:0000313" key="4">
    <source>
        <dbReference type="EMBL" id="MFC3701153.1"/>
    </source>
</evidence>
<organism evidence="4 5">
    <name type="scientific">Reinekea marina</name>
    <dbReference type="NCBI Taxonomy" id="1310421"/>
    <lineage>
        <taxon>Bacteria</taxon>
        <taxon>Pseudomonadati</taxon>
        <taxon>Pseudomonadota</taxon>
        <taxon>Gammaproteobacteria</taxon>
        <taxon>Oceanospirillales</taxon>
        <taxon>Saccharospirillaceae</taxon>
        <taxon>Reinekea</taxon>
    </lineage>
</organism>
<dbReference type="PANTHER" id="PTHR33280">
    <property type="entry name" value="50S RIBOSOMAL PROTEIN L31, CHLOROPLASTIC"/>
    <property type="match status" value="1"/>
</dbReference>
<evidence type="ECO:0000256" key="2">
    <source>
        <dbReference type="ARBA" id="ARBA00035687"/>
    </source>
</evidence>
<sequence>MQADIHPKYEAMVATCSCGNKLEINSTRGSDMHLDVCSKCHPFYTGQQKMVDSGGRIDRFKTRFSGRKIGK</sequence>
<evidence type="ECO:0000256" key="1">
    <source>
        <dbReference type="ARBA" id="ARBA00009296"/>
    </source>
</evidence>
<feature type="binding site" evidence="3">
    <location>
        <position position="18"/>
    </location>
    <ligand>
        <name>Zn(2+)</name>
        <dbReference type="ChEBI" id="CHEBI:29105"/>
    </ligand>
</feature>
<keyword evidence="3" id="KW-0479">Metal-binding</keyword>